<gene>
    <name evidence="2" type="ORF">CFOL_v3_30582</name>
</gene>
<dbReference type="EMBL" id="BDDD01004191">
    <property type="protein sequence ID" value="GAV87156.1"/>
    <property type="molecule type" value="Genomic_DNA"/>
</dbReference>
<name>A0A1Q3D3S0_CEPFO</name>
<organism evidence="2 3">
    <name type="scientific">Cephalotus follicularis</name>
    <name type="common">Albany pitcher plant</name>
    <dbReference type="NCBI Taxonomy" id="3775"/>
    <lineage>
        <taxon>Eukaryota</taxon>
        <taxon>Viridiplantae</taxon>
        <taxon>Streptophyta</taxon>
        <taxon>Embryophyta</taxon>
        <taxon>Tracheophyta</taxon>
        <taxon>Spermatophyta</taxon>
        <taxon>Magnoliopsida</taxon>
        <taxon>eudicotyledons</taxon>
        <taxon>Gunneridae</taxon>
        <taxon>Pentapetalae</taxon>
        <taxon>rosids</taxon>
        <taxon>fabids</taxon>
        <taxon>Oxalidales</taxon>
        <taxon>Cephalotaceae</taxon>
        <taxon>Cephalotus</taxon>
    </lineage>
</organism>
<dbReference type="InParanoid" id="A0A1Q3D3S0"/>
<sequence>RLCADKLIWSKHSTGIYTIKTGYHPTLEVVNGNREESISSNAAPTGLWKWPWGLNLPHKIKLFGWKCCRRIFPVNLTIANRVPHIETEYSICHNAEEPIMHVIFRCPWATHV</sequence>
<feature type="domain" description="Reverse transcriptase zinc-binding" evidence="1">
    <location>
        <begin position="40"/>
        <end position="111"/>
    </location>
</feature>
<evidence type="ECO:0000313" key="3">
    <source>
        <dbReference type="Proteomes" id="UP000187406"/>
    </source>
</evidence>
<proteinExistence type="predicted"/>
<protein>
    <submittedName>
        <fullName evidence="2">Zf-RVT domain-containing protein</fullName>
    </submittedName>
</protein>
<accession>A0A1Q3D3S0</accession>
<evidence type="ECO:0000259" key="1">
    <source>
        <dbReference type="Pfam" id="PF13966"/>
    </source>
</evidence>
<dbReference type="Pfam" id="PF13966">
    <property type="entry name" value="zf-RVT"/>
    <property type="match status" value="1"/>
</dbReference>
<dbReference type="AlphaFoldDB" id="A0A1Q3D3S0"/>
<reference evidence="3" key="1">
    <citation type="submission" date="2016-04" db="EMBL/GenBank/DDBJ databases">
        <title>Cephalotus genome sequencing.</title>
        <authorList>
            <person name="Fukushima K."/>
            <person name="Hasebe M."/>
            <person name="Fang X."/>
        </authorList>
    </citation>
    <scope>NUCLEOTIDE SEQUENCE [LARGE SCALE GENOMIC DNA]</scope>
    <source>
        <strain evidence="3">cv. St1</strain>
    </source>
</reference>
<evidence type="ECO:0000313" key="2">
    <source>
        <dbReference type="EMBL" id="GAV87156.1"/>
    </source>
</evidence>
<dbReference type="Proteomes" id="UP000187406">
    <property type="component" value="Unassembled WGS sequence"/>
</dbReference>
<dbReference type="InterPro" id="IPR026960">
    <property type="entry name" value="RVT-Znf"/>
</dbReference>
<keyword evidence="3" id="KW-1185">Reference proteome</keyword>
<comment type="caution">
    <text evidence="2">The sequence shown here is derived from an EMBL/GenBank/DDBJ whole genome shotgun (WGS) entry which is preliminary data.</text>
</comment>
<dbReference type="OrthoDB" id="1717299at2759"/>
<feature type="non-terminal residue" evidence="2">
    <location>
        <position position="1"/>
    </location>
</feature>